<reference evidence="4" key="1">
    <citation type="submission" date="2020-10" db="EMBL/GenBank/DDBJ databases">
        <title>Chromosome-scale genome assembly of the Allis shad, Alosa alosa.</title>
        <authorList>
            <person name="Margot Z."/>
            <person name="Christophe K."/>
            <person name="Cabau C."/>
            <person name="Louis A."/>
            <person name="Berthelot C."/>
            <person name="Parey E."/>
            <person name="Roest Crollius H."/>
            <person name="Montfort J."/>
            <person name="Robinson-Rechavi M."/>
            <person name="Bucao C."/>
            <person name="Bouchez O."/>
            <person name="Gislard M."/>
            <person name="Lluch J."/>
            <person name="Milhes M."/>
            <person name="Lampietro C."/>
            <person name="Lopez Roques C."/>
            <person name="Donnadieu C."/>
            <person name="Braasch I."/>
            <person name="Desvignes T."/>
            <person name="Postlethwait J."/>
            <person name="Bobe J."/>
            <person name="Guiguen Y."/>
        </authorList>
    </citation>
    <scope>NUCLEOTIDE SEQUENCE</scope>
    <source>
        <strain evidence="4">M-15738</strain>
        <tissue evidence="4">Blood</tissue>
    </source>
</reference>
<feature type="repeat" description="ANK" evidence="3">
    <location>
        <begin position="81"/>
        <end position="113"/>
    </location>
</feature>
<dbReference type="AlphaFoldDB" id="A0AAV6H979"/>
<name>A0AAV6H979_9TELE</name>
<dbReference type="PRINTS" id="PR01415">
    <property type="entry name" value="ANKYRIN"/>
</dbReference>
<feature type="repeat" description="ANK" evidence="3">
    <location>
        <begin position="180"/>
        <end position="212"/>
    </location>
</feature>
<dbReference type="PANTHER" id="PTHR24171">
    <property type="entry name" value="ANKYRIN REPEAT DOMAIN-CONTAINING PROTEIN 39-RELATED"/>
    <property type="match status" value="1"/>
</dbReference>
<dbReference type="SUPFAM" id="SSF48403">
    <property type="entry name" value="Ankyrin repeat"/>
    <property type="match status" value="1"/>
</dbReference>
<keyword evidence="5" id="KW-1185">Reference proteome</keyword>
<sequence length="257" mass="28652">MGIISGRFARQTDEEQYRFLSAVASSLRLGWLGTDDKEREMRVCQLALFPMLMNASALQGDIVSMQTHLKEGADVCVPDNRGRTPLHLAAGEGDVETVKYLISKGADVNARDNSEGTPIMDAIRFKNYEVVKFLVNEGALLEMSEPDLGAEMCCLAYLGDTEQMEAWKLAGVSLNFADLDGRTPLHVAVCTNQEEVVRFCLKNGSNLELRDRFNNRPVDDAHRLGLKHLFKLLTIGAKKLQRRESTKVTEAQEEESD</sequence>
<keyword evidence="1" id="KW-0677">Repeat</keyword>
<evidence type="ECO:0000313" key="5">
    <source>
        <dbReference type="Proteomes" id="UP000823561"/>
    </source>
</evidence>
<evidence type="ECO:0000256" key="3">
    <source>
        <dbReference type="PROSITE-ProRule" id="PRU00023"/>
    </source>
</evidence>
<evidence type="ECO:0000256" key="1">
    <source>
        <dbReference type="ARBA" id="ARBA00022737"/>
    </source>
</evidence>
<protein>
    <submittedName>
        <fullName evidence="4">Uncharacterized protein</fullName>
    </submittedName>
</protein>
<proteinExistence type="predicted"/>
<dbReference type="EMBL" id="JADWDJ010000002">
    <property type="protein sequence ID" value="KAG5283939.1"/>
    <property type="molecule type" value="Genomic_DNA"/>
</dbReference>
<accession>A0AAV6H979</accession>
<gene>
    <name evidence="4" type="ORF">AALO_G00021220</name>
</gene>
<dbReference type="InterPro" id="IPR036770">
    <property type="entry name" value="Ankyrin_rpt-contain_sf"/>
</dbReference>
<dbReference type="PROSITE" id="PS50088">
    <property type="entry name" value="ANK_REPEAT"/>
    <property type="match status" value="2"/>
</dbReference>
<comment type="caution">
    <text evidence="4">The sequence shown here is derived from an EMBL/GenBank/DDBJ whole genome shotgun (WGS) entry which is preliminary data.</text>
</comment>
<evidence type="ECO:0000313" key="4">
    <source>
        <dbReference type="EMBL" id="KAG5283939.1"/>
    </source>
</evidence>
<dbReference type="Gene3D" id="1.25.40.20">
    <property type="entry name" value="Ankyrin repeat-containing domain"/>
    <property type="match status" value="2"/>
</dbReference>
<organism evidence="4 5">
    <name type="scientific">Alosa alosa</name>
    <name type="common">allis shad</name>
    <dbReference type="NCBI Taxonomy" id="278164"/>
    <lineage>
        <taxon>Eukaryota</taxon>
        <taxon>Metazoa</taxon>
        <taxon>Chordata</taxon>
        <taxon>Craniata</taxon>
        <taxon>Vertebrata</taxon>
        <taxon>Euteleostomi</taxon>
        <taxon>Actinopterygii</taxon>
        <taxon>Neopterygii</taxon>
        <taxon>Teleostei</taxon>
        <taxon>Clupei</taxon>
        <taxon>Clupeiformes</taxon>
        <taxon>Clupeoidei</taxon>
        <taxon>Clupeidae</taxon>
        <taxon>Alosa</taxon>
    </lineage>
</organism>
<evidence type="ECO:0000256" key="2">
    <source>
        <dbReference type="ARBA" id="ARBA00023043"/>
    </source>
</evidence>
<dbReference type="Pfam" id="PF12796">
    <property type="entry name" value="Ank_2"/>
    <property type="match status" value="1"/>
</dbReference>
<dbReference type="PROSITE" id="PS50297">
    <property type="entry name" value="ANK_REP_REGION"/>
    <property type="match status" value="2"/>
</dbReference>
<keyword evidence="2 3" id="KW-0040">ANK repeat</keyword>
<dbReference type="InterPro" id="IPR002110">
    <property type="entry name" value="Ankyrin_rpt"/>
</dbReference>
<dbReference type="Pfam" id="PF00023">
    <property type="entry name" value="Ank"/>
    <property type="match status" value="1"/>
</dbReference>
<dbReference type="SMART" id="SM00248">
    <property type="entry name" value="ANK"/>
    <property type="match status" value="3"/>
</dbReference>
<dbReference type="Proteomes" id="UP000823561">
    <property type="component" value="Chromosome 2"/>
</dbReference>